<dbReference type="SUPFAM" id="SSF74924">
    <property type="entry name" value="Cap-Gly domain"/>
    <property type="match status" value="1"/>
</dbReference>
<name>F0XD57_GROCL</name>
<evidence type="ECO:0000256" key="1">
    <source>
        <dbReference type="ARBA" id="ARBA00004245"/>
    </source>
</evidence>
<evidence type="ECO:0000256" key="8">
    <source>
        <dbReference type="SAM" id="Coils"/>
    </source>
</evidence>
<feature type="region of interest" description="Disordered" evidence="9">
    <location>
        <begin position="78"/>
        <end position="235"/>
    </location>
</feature>
<feature type="compositionally biased region" description="Gly residues" evidence="9">
    <location>
        <begin position="148"/>
        <end position="158"/>
    </location>
</feature>
<dbReference type="InterPro" id="IPR036859">
    <property type="entry name" value="CAP-Gly_dom_sf"/>
</dbReference>
<dbReference type="PROSITE" id="PS00845">
    <property type="entry name" value="CAP_GLY_1"/>
    <property type="match status" value="1"/>
</dbReference>
<comment type="subcellular location">
    <subcellularLocation>
        <location evidence="1">Cytoplasm</location>
        <location evidence="1">Cytoskeleton</location>
    </subcellularLocation>
</comment>
<dbReference type="InterPro" id="IPR000938">
    <property type="entry name" value="CAP-Gly_domain"/>
</dbReference>
<keyword evidence="7" id="KW-0206">Cytoskeleton</keyword>
<organism evidence="12">
    <name type="scientific">Grosmannia clavigera (strain kw1407 / UAMH 11150)</name>
    <name type="common">Blue stain fungus</name>
    <name type="synonym">Graphiocladiella clavigera</name>
    <dbReference type="NCBI Taxonomy" id="655863"/>
    <lineage>
        <taxon>Eukaryota</taxon>
        <taxon>Fungi</taxon>
        <taxon>Dikarya</taxon>
        <taxon>Ascomycota</taxon>
        <taxon>Pezizomycotina</taxon>
        <taxon>Sordariomycetes</taxon>
        <taxon>Sordariomycetidae</taxon>
        <taxon>Ophiostomatales</taxon>
        <taxon>Ophiostomataceae</taxon>
        <taxon>Leptographium</taxon>
    </lineage>
</organism>
<dbReference type="InParanoid" id="F0XD57"/>
<dbReference type="Pfam" id="PF01302">
    <property type="entry name" value="CAP_GLY"/>
    <property type="match status" value="1"/>
</dbReference>
<evidence type="ECO:0000256" key="4">
    <source>
        <dbReference type="ARBA" id="ARBA00022701"/>
    </source>
</evidence>
<feature type="domain" description="CAP-Gly" evidence="10">
    <location>
        <begin position="23"/>
        <end position="65"/>
    </location>
</feature>
<dbReference type="RefSeq" id="XP_014173121.1">
    <property type="nucleotide sequence ID" value="XM_014317646.1"/>
</dbReference>
<feature type="compositionally biased region" description="Low complexity" evidence="9">
    <location>
        <begin position="220"/>
        <end position="235"/>
    </location>
</feature>
<gene>
    <name evidence="11" type="ORF">CMQ_567</name>
</gene>
<dbReference type="eggNOG" id="KOG0971">
    <property type="taxonomic scope" value="Eukaryota"/>
</dbReference>
<feature type="compositionally biased region" description="Basic and acidic residues" evidence="9">
    <location>
        <begin position="904"/>
        <end position="917"/>
    </location>
</feature>
<proteinExistence type="inferred from homology"/>
<feature type="region of interest" description="Disordered" evidence="9">
    <location>
        <begin position="904"/>
        <end position="932"/>
    </location>
</feature>
<evidence type="ECO:0000256" key="6">
    <source>
        <dbReference type="ARBA" id="ARBA00023054"/>
    </source>
</evidence>
<dbReference type="GO" id="GO:0005874">
    <property type="term" value="C:microtubule"/>
    <property type="evidence" value="ECO:0007669"/>
    <property type="project" value="UniProtKB-KW"/>
</dbReference>
<dbReference type="PROSITE" id="PS50245">
    <property type="entry name" value="CAP_GLY_2"/>
    <property type="match status" value="1"/>
</dbReference>
<dbReference type="SMART" id="SM01052">
    <property type="entry name" value="CAP_GLY"/>
    <property type="match status" value="1"/>
</dbReference>
<keyword evidence="6 8" id="KW-0175">Coiled coil</keyword>
<dbReference type="HOGENOM" id="CLU_002523_1_1_1"/>
<dbReference type="Gene3D" id="2.30.30.190">
    <property type="entry name" value="CAP Gly-rich-like domain"/>
    <property type="match status" value="1"/>
</dbReference>
<feature type="coiled-coil region" evidence="8">
    <location>
        <begin position="257"/>
        <end position="559"/>
    </location>
</feature>
<dbReference type="GO" id="GO:0030286">
    <property type="term" value="C:dynein complex"/>
    <property type="evidence" value="ECO:0007669"/>
    <property type="project" value="UniProtKB-KW"/>
</dbReference>
<dbReference type="PANTHER" id="PTHR18916">
    <property type="entry name" value="DYNACTIN 1-RELATED MICROTUBULE-BINDING"/>
    <property type="match status" value="1"/>
</dbReference>
<evidence type="ECO:0000259" key="10">
    <source>
        <dbReference type="PROSITE" id="PS50245"/>
    </source>
</evidence>
<dbReference type="InterPro" id="IPR022157">
    <property type="entry name" value="Dynactin"/>
</dbReference>
<protein>
    <submittedName>
        <fullName evidence="11">Dynactin, dynein-associated polypeptide ro-3</fullName>
    </submittedName>
</protein>
<dbReference type="Proteomes" id="UP000007796">
    <property type="component" value="Unassembled WGS sequence"/>
</dbReference>
<dbReference type="GeneID" id="25979017"/>
<dbReference type="STRING" id="655863.F0XD57"/>
<keyword evidence="12" id="KW-1185">Reference proteome</keyword>
<dbReference type="OrthoDB" id="2130750at2759"/>
<keyword evidence="5" id="KW-0243">Dynein</keyword>
<evidence type="ECO:0000256" key="7">
    <source>
        <dbReference type="ARBA" id="ARBA00023212"/>
    </source>
</evidence>
<evidence type="ECO:0000313" key="11">
    <source>
        <dbReference type="EMBL" id="EFX03639.1"/>
    </source>
</evidence>
<keyword evidence="4" id="KW-0493">Microtubule</keyword>
<reference evidence="11 12" key="1">
    <citation type="journal article" date="2011" name="Proc. Natl. Acad. Sci. U.S.A.">
        <title>Genome and transcriptome analyses of the mountain pine beetle-fungal symbiont Grosmannia clavigera, a lodgepole pine pathogen.</title>
        <authorList>
            <person name="DiGuistini S."/>
            <person name="Wang Y."/>
            <person name="Liao N.Y."/>
            <person name="Taylor G."/>
            <person name="Tanguay P."/>
            <person name="Feau N."/>
            <person name="Henrissat B."/>
            <person name="Chan S.K."/>
            <person name="Hesse-Orce U."/>
            <person name="Alamouti S.M."/>
            <person name="Tsui C.K.M."/>
            <person name="Docking R.T."/>
            <person name="Levasseur A."/>
            <person name="Haridas S."/>
            <person name="Robertson G."/>
            <person name="Birol I."/>
            <person name="Holt R.A."/>
            <person name="Marra M.A."/>
            <person name="Hamelin R.C."/>
            <person name="Hirst M."/>
            <person name="Jones S.J.M."/>
            <person name="Bohlmann J."/>
            <person name="Breuil C."/>
        </authorList>
    </citation>
    <scope>NUCLEOTIDE SEQUENCE [LARGE SCALE GENOMIC DNA]</scope>
    <source>
        <strain evidence="12">kw1407 / UAMH 11150</strain>
    </source>
</reference>
<dbReference type="EMBL" id="GL629765">
    <property type="protein sequence ID" value="EFX03639.1"/>
    <property type="molecule type" value="Genomic_DNA"/>
</dbReference>
<sequence>MEVAVGQVILLGDGRRGTIRFVGQTLFAPGDWVGVELETTTGKNNGSVQGERYFDCAMGRGMFLRPSAVTIVAVASDADDDDEGTDDAHEGEETQTAVQVPKSVSAARHSSADEHERAQSQPAATISADEHYEAHPRMRSSSRAASGEFGGESSGGGVVARAAQVRRARTSMDGRITSPPKSSDEEVLSPQPRSPVRTRAAALEKLTGSGAGATPRHRAAAPVGGSTAGATGSPASASASAAAAVAAAGTGRPTTTNAAAHREVEDLKAKLRVLERKRLEDRDKLKQLDKLQADCDKYQGIIQKIQAKYQPQQQENAELRRQLKEAETRMESIETLQADHDTAMELSTLDREMAEETAEVYKAELDAVKLKNEELEVEMEELRLENAEMSEGMTAEEKASAGWLQMERNNERLRSALLRLRDMTQQQESELQDQIKGLEEEVTELSGIKARQAATAARLEQSEAAVEDLRQQLDAAQAADDMMMELTERNMSQAEQMEELKAVISDLESLKEINDELEINHVQNERELQEEIDFKAAVIQEQARRAAQQEEALEDMEYALSRFRQMVTGLQSDLEDMRASHAVTENESEQLSSKSRAMMDLNLKLQLSAAKAQVKTIDLELRRMEAQEAEQHLAIVRLFLPETYVETDGKAVLALLRFRRLAFKAELVGGFVRERIGQQGGGGEAAGREDDVLAGCEVVDKLTWVAAMCTRFAGAMGRCSTERFGRFEGALFELEPVERALNGWIDGLRRDELKEQTCAAELQRTMALLSHLASVHMEEGQGQQQEDVAEGMHMRAVLVQSHLETAAATLHVTRGMVQRAVPPRGSEDEAAQEFAQRAEAAIAQTRSAKVVAGKMVRALEELQTRSLALEPEMAEAFAQCEAAAGELATLARKTGEAVMEVVTREGGHRRDETGEQQHDDEEQHDSSGPTYGDMQKVVAAAEGETASDSGELFGGYIGRLRAVATQVAELAGLSSDLSQTVEFERAAAPWVVRSQEMRAPKTVAVDAEEELRRLREEHAEARRMIARRDNDLGTAQLKIETLESKMRDAQHKAAVMAELERTVAAEQAFGRQLKEDVQKQDRELKALEAERDRWRKMASEVRLLGGGEGEEEEEGMEGMEGLEGGEGLERDIGHGHRANTRLTQRNKERAAATAREMDGLRHEIAGLQAAVRFLREDSRRARMAEQPVYGWLAEPLSSRGGATSTATRTATKAARRARVAAEARDVLGELVRMAADARVYDLEAELPEDRLAWRPAHTSPGYQAARMAEDYAAWRAWEAAVVRKAQDVLLEGGGSRHNAQAQTPDERTARRLAHRAATVRLQQTRLPAGEVDKTDADGQVRIASC</sequence>
<evidence type="ECO:0000256" key="2">
    <source>
        <dbReference type="ARBA" id="ARBA00011010"/>
    </source>
</evidence>
<evidence type="ECO:0000256" key="5">
    <source>
        <dbReference type="ARBA" id="ARBA00023017"/>
    </source>
</evidence>
<evidence type="ECO:0000256" key="3">
    <source>
        <dbReference type="ARBA" id="ARBA00022490"/>
    </source>
</evidence>
<keyword evidence="3" id="KW-0963">Cytoplasm</keyword>
<evidence type="ECO:0000256" key="9">
    <source>
        <dbReference type="SAM" id="MobiDB-lite"/>
    </source>
</evidence>
<feature type="coiled-coil region" evidence="8">
    <location>
        <begin position="1004"/>
        <end position="1104"/>
    </location>
</feature>
<dbReference type="Pfam" id="PF12455">
    <property type="entry name" value="Dynactin"/>
    <property type="match status" value="1"/>
</dbReference>
<accession>F0XD57</accession>
<comment type="similarity">
    <text evidence="2">Belongs to the dynactin 150 kDa subunit family.</text>
</comment>
<evidence type="ECO:0000313" key="12">
    <source>
        <dbReference type="Proteomes" id="UP000007796"/>
    </source>
</evidence>